<dbReference type="EMBL" id="DPVV01000521">
    <property type="protein sequence ID" value="HCL03830.1"/>
    <property type="molecule type" value="Genomic_DNA"/>
</dbReference>
<name>A0A3D2X9L0_9FIRM</name>
<protein>
    <submittedName>
        <fullName evidence="2">Uncharacterized protein</fullName>
    </submittedName>
</protein>
<evidence type="ECO:0000256" key="1">
    <source>
        <dbReference type="SAM" id="MobiDB-lite"/>
    </source>
</evidence>
<accession>A0A3D2X9L0</accession>
<proteinExistence type="predicted"/>
<feature type="region of interest" description="Disordered" evidence="1">
    <location>
        <begin position="1"/>
        <end position="47"/>
    </location>
</feature>
<sequence length="77" mass="7766">MNDPANASGHISASGSTSLIGKVDDSNNTSSEASAQLNTDENGNVIDDKGNIVITKDELNDPANASGYISASADIAN</sequence>
<gene>
    <name evidence="2" type="ORF">DHW61_15725</name>
</gene>
<evidence type="ECO:0000313" key="3">
    <source>
        <dbReference type="Proteomes" id="UP000262969"/>
    </source>
</evidence>
<feature type="compositionally biased region" description="Polar residues" evidence="1">
    <location>
        <begin position="26"/>
        <end position="42"/>
    </location>
</feature>
<reference evidence="2 3" key="1">
    <citation type="journal article" date="2018" name="Nat. Biotechnol.">
        <title>A standardized bacterial taxonomy based on genome phylogeny substantially revises the tree of life.</title>
        <authorList>
            <person name="Parks D.H."/>
            <person name="Chuvochina M."/>
            <person name="Waite D.W."/>
            <person name="Rinke C."/>
            <person name="Skarshewski A."/>
            <person name="Chaumeil P.A."/>
            <person name="Hugenholtz P."/>
        </authorList>
    </citation>
    <scope>NUCLEOTIDE SEQUENCE [LARGE SCALE GENOMIC DNA]</scope>
    <source>
        <strain evidence="2">UBA11728</strain>
    </source>
</reference>
<organism evidence="2 3">
    <name type="scientific">Lachnoclostridium phytofermentans</name>
    <dbReference type="NCBI Taxonomy" id="66219"/>
    <lineage>
        <taxon>Bacteria</taxon>
        <taxon>Bacillati</taxon>
        <taxon>Bacillota</taxon>
        <taxon>Clostridia</taxon>
        <taxon>Lachnospirales</taxon>
        <taxon>Lachnospiraceae</taxon>
    </lineage>
</organism>
<evidence type="ECO:0000313" key="2">
    <source>
        <dbReference type="EMBL" id="HCL03830.1"/>
    </source>
</evidence>
<comment type="caution">
    <text evidence="2">The sequence shown here is derived from an EMBL/GenBank/DDBJ whole genome shotgun (WGS) entry which is preliminary data.</text>
</comment>
<dbReference type="AlphaFoldDB" id="A0A3D2X9L0"/>
<dbReference type="Proteomes" id="UP000262969">
    <property type="component" value="Unassembled WGS sequence"/>
</dbReference>
<feature type="compositionally biased region" description="Polar residues" evidence="1">
    <location>
        <begin position="9"/>
        <end position="19"/>
    </location>
</feature>